<dbReference type="InterPro" id="IPR015421">
    <property type="entry name" value="PyrdxlP-dep_Trfase_major"/>
</dbReference>
<dbReference type="Pfam" id="PF00266">
    <property type="entry name" value="Aminotran_5"/>
    <property type="match status" value="1"/>
</dbReference>
<dbReference type="Gene3D" id="3.90.1150.10">
    <property type="entry name" value="Aspartate Aminotransferase, domain 1"/>
    <property type="match status" value="1"/>
</dbReference>
<feature type="domain" description="Aminotransferase class V" evidence="14">
    <location>
        <begin position="3"/>
        <end position="348"/>
    </location>
</feature>
<comment type="catalytic activity">
    <reaction evidence="10 12">
        <text>4-(phosphooxy)-L-threonine + 2-oxoglutarate = (R)-3-hydroxy-2-oxo-4-phosphooxybutanoate + L-glutamate</text>
        <dbReference type="Rhea" id="RHEA:16573"/>
        <dbReference type="ChEBI" id="CHEBI:16810"/>
        <dbReference type="ChEBI" id="CHEBI:29985"/>
        <dbReference type="ChEBI" id="CHEBI:58452"/>
        <dbReference type="ChEBI" id="CHEBI:58538"/>
        <dbReference type="EC" id="2.6.1.52"/>
    </reaction>
</comment>
<dbReference type="OrthoDB" id="9809412at2"/>
<feature type="binding site" evidence="12">
    <location>
        <position position="101"/>
    </location>
    <ligand>
        <name>pyridoxal 5'-phosphate</name>
        <dbReference type="ChEBI" id="CHEBI:597326"/>
    </ligand>
</feature>
<dbReference type="InterPro" id="IPR022278">
    <property type="entry name" value="Pser_aminoTfrase"/>
</dbReference>
<dbReference type="Gene3D" id="3.40.640.10">
    <property type="entry name" value="Type I PLP-dependent aspartate aminotransferase-like (Major domain)"/>
    <property type="match status" value="1"/>
</dbReference>
<evidence type="ECO:0000256" key="8">
    <source>
        <dbReference type="ARBA" id="ARBA00023096"/>
    </source>
</evidence>
<dbReference type="FunFam" id="3.40.640.10:FF:000010">
    <property type="entry name" value="Phosphoserine aminotransferase"/>
    <property type="match status" value="1"/>
</dbReference>
<keyword evidence="7 12" id="KW-0663">Pyridoxal phosphate</keyword>
<evidence type="ECO:0000256" key="4">
    <source>
        <dbReference type="ARBA" id="ARBA00022576"/>
    </source>
</evidence>
<dbReference type="GO" id="GO:0006564">
    <property type="term" value="P:L-serine biosynthetic process"/>
    <property type="evidence" value="ECO:0007669"/>
    <property type="project" value="UniProtKB-UniRule"/>
</dbReference>
<comment type="pathway">
    <text evidence="2 12 13">Amino-acid biosynthesis; L-serine biosynthesis; L-serine from 3-phospho-D-glycerate: step 2/3.</text>
</comment>
<comment type="catalytic activity">
    <reaction evidence="11 12 13">
        <text>O-phospho-L-serine + 2-oxoglutarate = 3-phosphooxypyruvate + L-glutamate</text>
        <dbReference type="Rhea" id="RHEA:14329"/>
        <dbReference type="ChEBI" id="CHEBI:16810"/>
        <dbReference type="ChEBI" id="CHEBI:18110"/>
        <dbReference type="ChEBI" id="CHEBI:29985"/>
        <dbReference type="ChEBI" id="CHEBI:57524"/>
        <dbReference type="EC" id="2.6.1.52"/>
    </reaction>
</comment>
<dbReference type="PROSITE" id="PS00595">
    <property type="entry name" value="AA_TRANSFER_CLASS_5"/>
    <property type="match status" value="1"/>
</dbReference>
<dbReference type="UniPathway" id="UPA00135">
    <property type="reaction ID" value="UER00197"/>
</dbReference>
<evidence type="ECO:0000256" key="6">
    <source>
        <dbReference type="ARBA" id="ARBA00022679"/>
    </source>
</evidence>
<comment type="pathway">
    <text evidence="1 12">Cofactor biosynthesis; pyridoxine 5'-phosphate biosynthesis; pyridoxine 5'-phosphate from D-erythrose 4-phosphate: step 3/5.</text>
</comment>
<dbReference type="HAMAP" id="MF_00160">
    <property type="entry name" value="SerC_aminotrans_5"/>
    <property type="match status" value="1"/>
</dbReference>
<dbReference type="InterPro" id="IPR015424">
    <property type="entry name" value="PyrdxlP-dep_Trfase"/>
</dbReference>
<evidence type="ECO:0000256" key="10">
    <source>
        <dbReference type="ARBA" id="ARBA00047630"/>
    </source>
</evidence>
<dbReference type="SUPFAM" id="SSF53383">
    <property type="entry name" value="PLP-dependent transferases"/>
    <property type="match status" value="1"/>
</dbReference>
<proteinExistence type="inferred from homology"/>
<feature type="binding site" evidence="12">
    <location>
        <position position="153"/>
    </location>
    <ligand>
        <name>pyridoxal 5'-phosphate</name>
        <dbReference type="ChEBI" id="CHEBI:597326"/>
    </ligand>
</feature>
<dbReference type="InterPro" id="IPR015422">
    <property type="entry name" value="PyrdxlP-dep_Trfase_small"/>
</dbReference>
<feature type="binding site" evidence="12">
    <location>
        <position position="41"/>
    </location>
    <ligand>
        <name>L-glutamate</name>
        <dbReference type="ChEBI" id="CHEBI:29985"/>
    </ligand>
</feature>
<comment type="similarity">
    <text evidence="3 12">Belongs to the class-V pyridoxal-phosphate-dependent aminotransferase family. SerC subfamily.</text>
</comment>
<dbReference type="UniPathway" id="UPA00244">
    <property type="reaction ID" value="UER00311"/>
</dbReference>
<evidence type="ECO:0000313" key="15">
    <source>
        <dbReference type="EMBL" id="PQJ54242.1"/>
    </source>
</evidence>
<keyword evidence="16" id="KW-1185">Reference proteome</keyword>
<keyword evidence="6 12" id="KW-0808">Transferase</keyword>
<dbReference type="Proteomes" id="UP000239007">
    <property type="component" value="Unassembled WGS sequence"/>
</dbReference>
<comment type="caution">
    <text evidence="12">Lacks conserved residue(s) required for the propagation of feature annotation.</text>
</comment>
<keyword evidence="12" id="KW-0963">Cytoplasm</keyword>
<comment type="subcellular location">
    <subcellularLocation>
        <location evidence="12">Cytoplasm</location>
    </subcellularLocation>
</comment>
<dbReference type="PANTHER" id="PTHR43247:SF1">
    <property type="entry name" value="PHOSPHOSERINE AMINOTRANSFERASE"/>
    <property type="match status" value="1"/>
</dbReference>
<comment type="function">
    <text evidence="12">Catalyzes the reversible conversion of 3-phosphohydroxypyruvate to phosphoserine and of 3-hydroxy-2-oxo-4-phosphonooxybutanoate to phosphohydroxythreonine.</text>
</comment>
<dbReference type="InterPro" id="IPR020578">
    <property type="entry name" value="Aminotrans_V_PyrdxlP_BS"/>
</dbReference>
<sequence>MTVYNFCAGPAKLPDEVMIKAQAEFRDWNNTGCSVMELSHRSKSYIEVYDQAVAGIKKLLNISDDYSILFMHGGGRGQFSAVPLNLITENKKAHYAVTGSWSKSAVAEAEKFADITAADYVSTDEQGNKFVQDFDKWQVDPQSGFLHYCPNETVDGIEIFDAPKFDVPVVADMSSTILSHQINVNDYGLIYAGAQKNIGPSGVSIVVIKNELLSRSSDSIPSILNYKLTAENGSMFNTPPTYAIYLAKLVFDWLIERGGVEAQEKINIKKAEYLYSAIDKSDFYSNHIAASNRSRMNIPFFLANDELDKQFLSQAEDNGLLALKGHRIVGGMRASIYNALPFEGVKALVEFMQEFERTHA</sequence>
<feature type="binding site" evidence="12">
    <location>
        <position position="172"/>
    </location>
    <ligand>
        <name>pyridoxal 5'-phosphate</name>
        <dbReference type="ChEBI" id="CHEBI:597326"/>
    </ligand>
</feature>
<dbReference type="EC" id="2.6.1.52" evidence="12"/>
<evidence type="ECO:0000256" key="2">
    <source>
        <dbReference type="ARBA" id="ARBA00005099"/>
    </source>
</evidence>
<dbReference type="FunFam" id="3.90.1150.10:FF:000006">
    <property type="entry name" value="Phosphoserine aminotransferase"/>
    <property type="match status" value="1"/>
</dbReference>
<evidence type="ECO:0000256" key="1">
    <source>
        <dbReference type="ARBA" id="ARBA00004915"/>
    </source>
</evidence>
<evidence type="ECO:0000313" key="16">
    <source>
        <dbReference type="Proteomes" id="UP000239007"/>
    </source>
</evidence>
<accession>A0A2S7UXM8</accession>
<dbReference type="RefSeq" id="WP_105052756.1">
    <property type="nucleotide sequence ID" value="NZ_BMYG01000006.1"/>
</dbReference>
<dbReference type="GO" id="GO:0004648">
    <property type="term" value="F:O-phospho-L-serine:2-oxoglutarate aminotransferase activity"/>
    <property type="evidence" value="ECO:0007669"/>
    <property type="project" value="UniProtKB-UniRule"/>
</dbReference>
<dbReference type="PIRSF" id="PIRSF000525">
    <property type="entry name" value="SerC"/>
    <property type="match status" value="1"/>
</dbReference>
<dbReference type="GO" id="GO:0005737">
    <property type="term" value="C:cytoplasm"/>
    <property type="evidence" value="ECO:0007669"/>
    <property type="project" value="UniProtKB-SubCell"/>
</dbReference>
<keyword evidence="8 12" id="KW-0664">Pyridoxine biosynthesis</keyword>
<dbReference type="GO" id="GO:0030170">
    <property type="term" value="F:pyridoxal phosphate binding"/>
    <property type="evidence" value="ECO:0007669"/>
    <property type="project" value="UniProtKB-UniRule"/>
</dbReference>
<evidence type="ECO:0000256" key="9">
    <source>
        <dbReference type="ARBA" id="ARBA00023299"/>
    </source>
</evidence>
<feature type="binding site" evidence="12">
    <location>
        <begin position="237"/>
        <end position="238"/>
    </location>
    <ligand>
        <name>pyridoxal 5'-phosphate</name>
        <dbReference type="ChEBI" id="CHEBI:597326"/>
    </ligand>
</feature>
<keyword evidence="4 12" id="KW-0032">Aminotransferase</keyword>
<evidence type="ECO:0000256" key="5">
    <source>
        <dbReference type="ARBA" id="ARBA00022605"/>
    </source>
</evidence>
<gene>
    <name evidence="12" type="primary">serC</name>
    <name evidence="15" type="ORF">BTO11_11650</name>
</gene>
<reference evidence="15 16" key="1">
    <citation type="submission" date="2016-12" db="EMBL/GenBank/DDBJ databases">
        <title>Diversity of luminous bacteria.</title>
        <authorList>
            <person name="Yoshizawa S."/>
            <person name="Kogure K."/>
        </authorList>
    </citation>
    <scope>NUCLEOTIDE SEQUENCE [LARGE SCALE GENOMIC DNA]</scope>
    <source>
        <strain evidence="15 16">SA4-48</strain>
    </source>
</reference>
<protein>
    <recommendedName>
        <fullName evidence="12">Phosphoserine aminotransferase</fullName>
        <ecNumber evidence="12">2.6.1.52</ecNumber>
    </recommendedName>
    <alternativeName>
        <fullName evidence="12">Phosphohydroxythreonine aminotransferase</fullName>
        <shortName evidence="12">PSAT</shortName>
    </alternativeName>
</protein>
<evidence type="ECO:0000256" key="12">
    <source>
        <dbReference type="HAMAP-Rule" id="MF_00160"/>
    </source>
</evidence>
<dbReference type="PANTHER" id="PTHR43247">
    <property type="entry name" value="PHOSPHOSERINE AMINOTRANSFERASE"/>
    <property type="match status" value="1"/>
</dbReference>
<dbReference type="InterPro" id="IPR000192">
    <property type="entry name" value="Aminotrans_V_dom"/>
</dbReference>
<dbReference type="NCBIfam" id="NF003764">
    <property type="entry name" value="PRK05355.1"/>
    <property type="match status" value="1"/>
</dbReference>
<feature type="binding site" evidence="12">
    <location>
        <begin position="75"/>
        <end position="76"/>
    </location>
    <ligand>
        <name>pyridoxal 5'-phosphate</name>
        <dbReference type="ChEBI" id="CHEBI:597326"/>
    </ligand>
</feature>
<dbReference type="EMBL" id="MSCH01000003">
    <property type="protein sequence ID" value="PQJ54242.1"/>
    <property type="molecule type" value="Genomic_DNA"/>
</dbReference>
<evidence type="ECO:0000256" key="3">
    <source>
        <dbReference type="ARBA" id="ARBA00006904"/>
    </source>
</evidence>
<keyword evidence="5 12" id="KW-0028">Amino-acid biosynthesis</keyword>
<dbReference type="NCBIfam" id="TIGR01364">
    <property type="entry name" value="serC_1"/>
    <property type="match status" value="1"/>
</dbReference>
<comment type="caution">
    <text evidence="15">The sequence shown here is derived from an EMBL/GenBank/DDBJ whole genome shotgun (WGS) entry which is preliminary data.</text>
</comment>
<evidence type="ECO:0000259" key="14">
    <source>
        <dbReference type="Pfam" id="PF00266"/>
    </source>
</evidence>
<evidence type="ECO:0000256" key="13">
    <source>
        <dbReference type="RuleBase" id="RU004505"/>
    </source>
</evidence>
<dbReference type="GO" id="GO:0008615">
    <property type="term" value="P:pyridoxine biosynthetic process"/>
    <property type="evidence" value="ECO:0007669"/>
    <property type="project" value="UniProtKB-UniRule"/>
</dbReference>
<dbReference type="AlphaFoldDB" id="A0A2S7UXM8"/>
<evidence type="ECO:0000256" key="11">
    <source>
        <dbReference type="ARBA" id="ARBA00049007"/>
    </source>
</evidence>
<keyword evidence="9 12" id="KW-0718">Serine biosynthesis</keyword>
<feature type="binding site" evidence="12">
    <location>
        <position position="195"/>
    </location>
    <ligand>
        <name>pyridoxal 5'-phosphate</name>
        <dbReference type="ChEBI" id="CHEBI:597326"/>
    </ligand>
</feature>
<feature type="modified residue" description="N6-(pyridoxal phosphate)lysine" evidence="12">
    <location>
        <position position="196"/>
    </location>
</feature>
<comment type="cofactor">
    <cofactor evidence="12">
        <name>pyridoxal 5'-phosphate</name>
        <dbReference type="ChEBI" id="CHEBI:597326"/>
    </cofactor>
    <text evidence="12">Binds 1 pyridoxal phosphate per subunit.</text>
</comment>
<comment type="subunit">
    <text evidence="12">Homodimer.</text>
</comment>
<name>A0A2S7UXM8_9GAMM</name>
<evidence type="ECO:0000256" key="7">
    <source>
        <dbReference type="ARBA" id="ARBA00022898"/>
    </source>
</evidence>
<organism evidence="15 16">
    <name type="scientific">Psychrosphaera saromensis</name>
    <dbReference type="NCBI Taxonomy" id="716813"/>
    <lineage>
        <taxon>Bacteria</taxon>
        <taxon>Pseudomonadati</taxon>
        <taxon>Pseudomonadota</taxon>
        <taxon>Gammaproteobacteria</taxon>
        <taxon>Alteromonadales</taxon>
        <taxon>Pseudoalteromonadaceae</taxon>
        <taxon>Psychrosphaera</taxon>
    </lineage>
</organism>